<dbReference type="PANTHER" id="PTHR34873:SF3">
    <property type="entry name" value="ADDICTION MODULE TOXIN, HICA FAMILY"/>
    <property type="match status" value="1"/>
</dbReference>
<evidence type="ECO:0000313" key="9">
    <source>
        <dbReference type="EMBL" id="NDW06908.1"/>
    </source>
</evidence>
<name>A0A6N9TDG4_9HYPH</name>
<dbReference type="InterPro" id="IPR012933">
    <property type="entry name" value="HicA_mRNA_interferase"/>
</dbReference>
<evidence type="ECO:0000256" key="4">
    <source>
        <dbReference type="ARBA" id="ARBA00022759"/>
    </source>
</evidence>
<dbReference type="GO" id="GO:0004519">
    <property type="term" value="F:endonuclease activity"/>
    <property type="evidence" value="ECO:0007669"/>
    <property type="project" value="UniProtKB-KW"/>
</dbReference>
<dbReference type="GO" id="GO:0016787">
    <property type="term" value="F:hydrolase activity"/>
    <property type="evidence" value="ECO:0007669"/>
    <property type="project" value="UniProtKB-KW"/>
</dbReference>
<evidence type="ECO:0000256" key="6">
    <source>
        <dbReference type="ARBA" id="ARBA00022884"/>
    </source>
</evidence>
<dbReference type="GO" id="GO:0003729">
    <property type="term" value="F:mRNA binding"/>
    <property type="evidence" value="ECO:0007669"/>
    <property type="project" value="InterPro"/>
</dbReference>
<evidence type="ECO:0000256" key="3">
    <source>
        <dbReference type="ARBA" id="ARBA00022722"/>
    </source>
</evidence>
<keyword evidence="5" id="KW-0378">Hydrolase</keyword>
<keyword evidence="2" id="KW-1277">Toxin-antitoxin system</keyword>
<dbReference type="EMBL" id="JAAAMG010000021">
    <property type="protein sequence ID" value="NDW06908.1"/>
    <property type="molecule type" value="Genomic_DNA"/>
</dbReference>
<evidence type="ECO:0000256" key="8">
    <source>
        <dbReference type="SAM" id="MobiDB-lite"/>
    </source>
</evidence>
<evidence type="ECO:0000313" key="10">
    <source>
        <dbReference type="Proteomes" id="UP000469011"/>
    </source>
</evidence>
<keyword evidence="6" id="KW-0694">RNA-binding</keyword>
<proteinExistence type="inferred from homology"/>
<dbReference type="Proteomes" id="UP000469011">
    <property type="component" value="Unassembled WGS sequence"/>
</dbReference>
<dbReference type="RefSeq" id="WP_163465357.1">
    <property type="nucleotide sequence ID" value="NZ_JAAAMG010000021.1"/>
</dbReference>
<keyword evidence="10" id="KW-1185">Reference proteome</keyword>
<keyword evidence="3" id="KW-0540">Nuclease</keyword>
<evidence type="ECO:0000256" key="1">
    <source>
        <dbReference type="ARBA" id="ARBA00006620"/>
    </source>
</evidence>
<protein>
    <submittedName>
        <fullName evidence="9">Addiction module toxin, HicA family</fullName>
    </submittedName>
</protein>
<sequence length="76" mass="8248">MPSLPALSGKTIVRALQRGGFVVLRVSGSHHVLRHPERPGSKVSEPVHGNRDLPTGTLRAILDRSGLTTEEFLDLL</sequence>
<evidence type="ECO:0000256" key="7">
    <source>
        <dbReference type="ARBA" id="ARBA00023016"/>
    </source>
</evidence>
<dbReference type="SUPFAM" id="SSF54786">
    <property type="entry name" value="YcfA/nrd intein domain"/>
    <property type="match status" value="1"/>
</dbReference>
<dbReference type="Pfam" id="PF07927">
    <property type="entry name" value="HicA_toxin"/>
    <property type="match status" value="1"/>
</dbReference>
<gene>
    <name evidence="9" type="ORF">GTK09_21060</name>
</gene>
<dbReference type="Gene3D" id="3.30.920.30">
    <property type="entry name" value="Hypothetical protein"/>
    <property type="match status" value="1"/>
</dbReference>
<comment type="similarity">
    <text evidence="1">Belongs to the HicA mRNA interferase family.</text>
</comment>
<reference evidence="9 10" key="1">
    <citation type="submission" date="2020-01" db="EMBL/GenBank/DDBJ databases">
        <title>Jiella pacifica sp. nov.</title>
        <authorList>
            <person name="Xue Z."/>
            <person name="Zhu S."/>
            <person name="Chen J."/>
            <person name="Yang J."/>
        </authorList>
    </citation>
    <scope>NUCLEOTIDE SEQUENCE [LARGE SCALE GENOMIC DNA]</scope>
    <source>
        <strain evidence="9 10">40Bstr34</strain>
    </source>
</reference>
<dbReference type="InterPro" id="IPR038570">
    <property type="entry name" value="HicA_sf"/>
</dbReference>
<dbReference type="PANTHER" id="PTHR34873">
    <property type="entry name" value="SSR1766 PROTEIN"/>
    <property type="match status" value="1"/>
</dbReference>
<organism evidence="9 10">
    <name type="scientific">Jiella pacifica</name>
    <dbReference type="NCBI Taxonomy" id="2696469"/>
    <lineage>
        <taxon>Bacteria</taxon>
        <taxon>Pseudomonadati</taxon>
        <taxon>Pseudomonadota</taxon>
        <taxon>Alphaproteobacteria</taxon>
        <taxon>Hyphomicrobiales</taxon>
        <taxon>Aurantimonadaceae</taxon>
        <taxon>Jiella</taxon>
    </lineage>
</organism>
<feature type="region of interest" description="Disordered" evidence="8">
    <location>
        <begin position="33"/>
        <end position="54"/>
    </location>
</feature>
<dbReference type="AlphaFoldDB" id="A0A6N9TDG4"/>
<evidence type="ECO:0000256" key="2">
    <source>
        <dbReference type="ARBA" id="ARBA00022649"/>
    </source>
</evidence>
<evidence type="ECO:0000256" key="5">
    <source>
        <dbReference type="ARBA" id="ARBA00022801"/>
    </source>
</evidence>
<comment type="caution">
    <text evidence="9">The sequence shown here is derived from an EMBL/GenBank/DDBJ whole genome shotgun (WGS) entry which is preliminary data.</text>
</comment>
<keyword evidence="4" id="KW-0255">Endonuclease</keyword>
<accession>A0A6N9TDG4</accession>
<keyword evidence="7" id="KW-0346">Stress response</keyword>